<dbReference type="PANTHER" id="PTHR19321">
    <property type="entry name" value="PROTEIN REGULATOR OF CYTOKINESIS 1 PRC1-RELATED"/>
    <property type="match status" value="1"/>
</dbReference>
<protein>
    <submittedName>
        <fullName evidence="3">Protein regulator of cytokinesis 1</fullName>
    </submittedName>
</protein>
<accession>A0AAD9VF96</accession>
<dbReference type="GO" id="GO:0051256">
    <property type="term" value="P:mitotic spindle midzone assembly"/>
    <property type="evidence" value="ECO:0007669"/>
    <property type="project" value="TreeGrafter"/>
</dbReference>
<reference evidence="3" key="2">
    <citation type="journal article" date="2023" name="Science">
        <title>Genomic signatures of disease resistance in endangered staghorn corals.</title>
        <authorList>
            <person name="Vollmer S.V."/>
            <person name="Selwyn J.D."/>
            <person name="Despard B.A."/>
            <person name="Roesel C.L."/>
        </authorList>
    </citation>
    <scope>NUCLEOTIDE SEQUENCE</scope>
    <source>
        <strain evidence="3">K2</strain>
    </source>
</reference>
<dbReference type="Pfam" id="PF03999">
    <property type="entry name" value="MAP65_ASE1"/>
    <property type="match status" value="1"/>
</dbReference>
<organism evidence="3 4">
    <name type="scientific">Acropora cervicornis</name>
    <name type="common">Staghorn coral</name>
    <dbReference type="NCBI Taxonomy" id="6130"/>
    <lineage>
        <taxon>Eukaryota</taxon>
        <taxon>Metazoa</taxon>
        <taxon>Cnidaria</taxon>
        <taxon>Anthozoa</taxon>
        <taxon>Hexacorallia</taxon>
        <taxon>Scleractinia</taxon>
        <taxon>Astrocoeniina</taxon>
        <taxon>Acroporidae</taxon>
        <taxon>Acropora</taxon>
    </lineage>
</organism>
<name>A0AAD9VF96_ACRCE</name>
<dbReference type="EMBL" id="JARQWQ010000004">
    <property type="protein sequence ID" value="KAK2572269.1"/>
    <property type="molecule type" value="Genomic_DNA"/>
</dbReference>
<dbReference type="PANTHER" id="PTHR19321:SF41">
    <property type="entry name" value="FASCETTO-RELATED"/>
    <property type="match status" value="1"/>
</dbReference>
<feature type="region of interest" description="Disordered" evidence="2">
    <location>
        <begin position="463"/>
        <end position="499"/>
    </location>
</feature>
<dbReference type="InterPro" id="IPR007145">
    <property type="entry name" value="MAP65_Ase1_PRC1"/>
</dbReference>
<evidence type="ECO:0000256" key="2">
    <source>
        <dbReference type="SAM" id="MobiDB-lite"/>
    </source>
</evidence>
<dbReference type="GO" id="GO:1990023">
    <property type="term" value="C:mitotic spindle midzone"/>
    <property type="evidence" value="ECO:0007669"/>
    <property type="project" value="TreeGrafter"/>
</dbReference>
<comment type="caution">
    <text evidence="3">The sequence shown here is derived from an EMBL/GenBank/DDBJ whole genome shotgun (WGS) entry which is preliminary data.</text>
</comment>
<dbReference type="Proteomes" id="UP001249851">
    <property type="component" value="Unassembled WGS sequence"/>
</dbReference>
<reference evidence="3" key="1">
    <citation type="journal article" date="2023" name="G3 (Bethesda)">
        <title>Whole genome assembly and annotation of the endangered Caribbean coral Acropora cervicornis.</title>
        <authorList>
            <person name="Selwyn J.D."/>
            <person name="Vollmer S.V."/>
        </authorList>
    </citation>
    <scope>NUCLEOTIDE SEQUENCE</scope>
    <source>
        <strain evidence="3">K2</strain>
    </source>
</reference>
<dbReference type="GO" id="GO:0008017">
    <property type="term" value="F:microtubule binding"/>
    <property type="evidence" value="ECO:0007669"/>
    <property type="project" value="InterPro"/>
</dbReference>
<evidence type="ECO:0000256" key="1">
    <source>
        <dbReference type="SAM" id="Coils"/>
    </source>
</evidence>
<evidence type="ECO:0000313" key="4">
    <source>
        <dbReference type="Proteomes" id="UP001249851"/>
    </source>
</evidence>
<gene>
    <name evidence="3" type="ORF">P5673_002488</name>
</gene>
<dbReference type="GO" id="GO:0005737">
    <property type="term" value="C:cytoplasm"/>
    <property type="evidence" value="ECO:0007669"/>
    <property type="project" value="TreeGrafter"/>
</dbReference>
<feature type="coiled-coil region" evidence="1">
    <location>
        <begin position="220"/>
        <end position="254"/>
    </location>
</feature>
<dbReference type="Gene3D" id="1.20.58.1520">
    <property type="match status" value="1"/>
</dbReference>
<keyword evidence="4" id="KW-1185">Reference proteome</keyword>
<keyword evidence="1" id="KW-0175">Coiled coil</keyword>
<proteinExistence type="predicted"/>
<dbReference type="AlphaFoldDB" id="A0AAD9VF96"/>
<sequence length="595" mass="68777">MENESSSKNQSRHLSTSAVEESMQMIKNEVYQCIQNSMETLHSIWTEIGLQEDQKKDRTETVLYHLQHLFQEMVKEEKELKSTLLANVETCTKELEILSQELQVPVYKPETQMTILMLENDLRTKVDALKLEKHDRLKNLKSLRERESEFCDRMCLSAHNLGDVNVPTMEQLKELEANAKRQNSLRELKHEITRLWEDLEMEPSTMTGQEMAKADAETTFKLSSENLAKLKDLHQELENQEKRNAQEALELRESIKSLYDKLEVDQPEREEFFSKSTGYKPSVICKLRTEMDRLQVLKLQHMQKFIDGLRKELSELWDKCFFGPSQREEFAPAFDNNHTEELLAIHEHQVEVMKNYYEENKAIFKLMKKNDTNRLANRGGALLKEEKIRKGISKELPKIEQKLKTEVGKWEEEHERTFLINGCHYMDIITNQWAAFNAQKEHEKLERHKRQQEIMEKEMVFGSKPASTPKKSVCPSPRPTPASASGKSAGRPPAFTKPSIRKVANVVKKKAERRLSGRLAGKRRVLGEKNGNTSKQDLISNASIQVVHSSKSSTTRDETLVACTSYNEFANGLATDENHLRSSILNKTHSVMSFV</sequence>
<evidence type="ECO:0000313" key="3">
    <source>
        <dbReference type="EMBL" id="KAK2572269.1"/>
    </source>
</evidence>